<protein>
    <submittedName>
        <fullName evidence="1">Uncharacterized protein</fullName>
    </submittedName>
</protein>
<comment type="caution">
    <text evidence="1">The sequence shown here is derived from an EMBL/GenBank/DDBJ whole genome shotgun (WGS) entry which is preliminary data.</text>
</comment>
<name>A0A0R1MK11_9LACO</name>
<dbReference type="Proteomes" id="UP000051448">
    <property type="component" value="Unassembled WGS sequence"/>
</dbReference>
<reference evidence="1 2" key="1">
    <citation type="journal article" date="2015" name="Genome Announc.">
        <title>Expanding the biotechnology potential of lactobacilli through comparative genomics of 213 strains and associated genera.</title>
        <authorList>
            <person name="Sun Z."/>
            <person name="Harris H.M."/>
            <person name="McCann A."/>
            <person name="Guo C."/>
            <person name="Argimon S."/>
            <person name="Zhang W."/>
            <person name="Yang X."/>
            <person name="Jeffery I.B."/>
            <person name="Cooney J.C."/>
            <person name="Kagawa T.F."/>
            <person name="Liu W."/>
            <person name="Song Y."/>
            <person name="Salvetti E."/>
            <person name="Wrobel A."/>
            <person name="Rasinkangas P."/>
            <person name="Parkhill J."/>
            <person name="Rea M.C."/>
            <person name="O'Sullivan O."/>
            <person name="Ritari J."/>
            <person name="Douillard F.P."/>
            <person name="Paul Ross R."/>
            <person name="Yang R."/>
            <person name="Briner A.E."/>
            <person name="Felis G.E."/>
            <person name="de Vos W.M."/>
            <person name="Barrangou R."/>
            <person name="Klaenhammer T.R."/>
            <person name="Caufield P.W."/>
            <person name="Cui Y."/>
            <person name="Zhang H."/>
            <person name="O'Toole P.W."/>
        </authorList>
    </citation>
    <scope>NUCLEOTIDE SEQUENCE [LARGE SCALE GENOMIC DNA]</scope>
    <source>
        <strain evidence="1 2">DSM 19519</strain>
    </source>
</reference>
<dbReference type="RefSeq" id="WP_233419092.1">
    <property type="nucleotide sequence ID" value="NZ_AZDX01000001.1"/>
</dbReference>
<accession>A0A0R1MK11</accession>
<organism evidence="1 2">
    <name type="scientific">Liquorilactobacillus hordei DSM 19519</name>
    <dbReference type="NCBI Taxonomy" id="1423759"/>
    <lineage>
        <taxon>Bacteria</taxon>
        <taxon>Bacillati</taxon>
        <taxon>Bacillota</taxon>
        <taxon>Bacilli</taxon>
        <taxon>Lactobacillales</taxon>
        <taxon>Lactobacillaceae</taxon>
        <taxon>Liquorilactobacillus</taxon>
    </lineage>
</organism>
<evidence type="ECO:0000313" key="2">
    <source>
        <dbReference type="Proteomes" id="UP000051448"/>
    </source>
</evidence>
<proteinExistence type="predicted"/>
<gene>
    <name evidence="1" type="ORF">FC92_GL000077</name>
</gene>
<dbReference type="AlphaFoldDB" id="A0A0R1MK11"/>
<sequence>MNKLEKPVMQIPINNTNKFVHTLPALNLKLAKDIRMVIPPVMKKRRYTWLRGRKISIKNKLINNIRTLEFRYHEILPKKVRK</sequence>
<keyword evidence="2" id="KW-1185">Reference proteome</keyword>
<dbReference type="EMBL" id="AZDX01000001">
    <property type="protein sequence ID" value="KRL08287.1"/>
    <property type="molecule type" value="Genomic_DNA"/>
</dbReference>
<evidence type="ECO:0000313" key="1">
    <source>
        <dbReference type="EMBL" id="KRL08287.1"/>
    </source>
</evidence>